<evidence type="ECO:0000256" key="6">
    <source>
        <dbReference type="RuleBase" id="RU003631"/>
    </source>
</evidence>
<dbReference type="PROSITE" id="PS00962">
    <property type="entry name" value="RIBOSOMAL_S2_1"/>
    <property type="match status" value="1"/>
</dbReference>
<dbReference type="HAMAP" id="MF_00291_B">
    <property type="entry name" value="Ribosomal_uS2_B"/>
    <property type="match status" value="1"/>
</dbReference>
<gene>
    <name evidence="5" type="primary">rpsB</name>
    <name evidence="7" type="ORF">A2368_01350</name>
</gene>
<dbReference type="NCBIfam" id="TIGR01011">
    <property type="entry name" value="rpsB_bact"/>
    <property type="match status" value="1"/>
</dbReference>
<evidence type="ECO:0000256" key="2">
    <source>
        <dbReference type="ARBA" id="ARBA00022980"/>
    </source>
</evidence>
<dbReference type="CDD" id="cd01425">
    <property type="entry name" value="RPS2"/>
    <property type="match status" value="1"/>
</dbReference>
<comment type="caution">
    <text evidence="7">The sequence shown here is derived from an EMBL/GenBank/DDBJ whole genome shotgun (WGS) entry which is preliminary data.</text>
</comment>
<proteinExistence type="inferred from homology"/>
<evidence type="ECO:0000256" key="4">
    <source>
        <dbReference type="ARBA" id="ARBA00035256"/>
    </source>
</evidence>
<dbReference type="EMBL" id="MFAM01000023">
    <property type="protein sequence ID" value="OGD79371.1"/>
    <property type="molecule type" value="Genomic_DNA"/>
</dbReference>
<dbReference type="Gene3D" id="1.10.287.610">
    <property type="entry name" value="Helix hairpin bin"/>
    <property type="match status" value="1"/>
</dbReference>
<dbReference type="GO" id="GO:0006412">
    <property type="term" value="P:translation"/>
    <property type="evidence" value="ECO:0007669"/>
    <property type="project" value="UniProtKB-UniRule"/>
</dbReference>
<dbReference type="Gene3D" id="3.40.50.10490">
    <property type="entry name" value="Glucose-6-phosphate isomerase like protein, domain 1"/>
    <property type="match status" value="1"/>
</dbReference>
<dbReference type="AlphaFoldDB" id="A0A1F5FIE3"/>
<dbReference type="GO" id="GO:0003735">
    <property type="term" value="F:structural constituent of ribosome"/>
    <property type="evidence" value="ECO:0007669"/>
    <property type="project" value="InterPro"/>
</dbReference>
<evidence type="ECO:0000256" key="1">
    <source>
        <dbReference type="ARBA" id="ARBA00006242"/>
    </source>
</evidence>
<evidence type="ECO:0000256" key="5">
    <source>
        <dbReference type="HAMAP-Rule" id="MF_00291"/>
    </source>
</evidence>
<accession>A0A1F5FIE3</accession>
<keyword evidence="3 5" id="KW-0687">Ribonucleoprotein</keyword>
<dbReference type="Proteomes" id="UP000176682">
    <property type="component" value="Unassembled WGS sequence"/>
</dbReference>
<protein>
    <recommendedName>
        <fullName evidence="4 5">Small ribosomal subunit protein uS2</fullName>
    </recommendedName>
</protein>
<evidence type="ECO:0000313" key="8">
    <source>
        <dbReference type="Proteomes" id="UP000176682"/>
    </source>
</evidence>
<dbReference type="PROSITE" id="PS00963">
    <property type="entry name" value="RIBOSOMAL_S2_2"/>
    <property type="match status" value="1"/>
</dbReference>
<comment type="similarity">
    <text evidence="1 5 6">Belongs to the universal ribosomal protein uS2 family.</text>
</comment>
<dbReference type="GO" id="GO:0022627">
    <property type="term" value="C:cytosolic small ribosomal subunit"/>
    <property type="evidence" value="ECO:0007669"/>
    <property type="project" value="TreeGrafter"/>
</dbReference>
<dbReference type="InterPro" id="IPR005706">
    <property type="entry name" value="Ribosomal_uS2_bac/mit/plastid"/>
</dbReference>
<keyword evidence="2 5" id="KW-0689">Ribosomal protein</keyword>
<reference evidence="7 8" key="1">
    <citation type="journal article" date="2016" name="Nat. Commun.">
        <title>Thousands of microbial genomes shed light on interconnected biogeochemical processes in an aquifer system.</title>
        <authorList>
            <person name="Anantharaman K."/>
            <person name="Brown C.T."/>
            <person name="Hug L.A."/>
            <person name="Sharon I."/>
            <person name="Castelle C.J."/>
            <person name="Probst A.J."/>
            <person name="Thomas B.C."/>
            <person name="Singh A."/>
            <person name="Wilkins M.J."/>
            <person name="Karaoz U."/>
            <person name="Brodie E.L."/>
            <person name="Williams K.H."/>
            <person name="Hubbard S.S."/>
            <person name="Banfield J.F."/>
        </authorList>
    </citation>
    <scope>NUCLEOTIDE SEQUENCE [LARGE SCALE GENOMIC DNA]</scope>
</reference>
<dbReference type="PANTHER" id="PTHR12534">
    <property type="entry name" value="30S RIBOSOMAL PROTEIN S2 PROKARYOTIC AND ORGANELLAR"/>
    <property type="match status" value="1"/>
</dbReference>
<dbReference type="InterPro" id="IPR001865">
    <property type="entry name" value="Ribosomal_uS2"/>
</dbReference>
<evidence type="ECO:0000256" key="3">
    <source>
        <dbReference type="ARBA" id="ARBA00023274"/>
    </source>
</evidence>
<name>A0A1F5FIE3_9BACT</name>
<sequence length="231" mass="26306">MEFKVSLEELLESGAHFGHLIKRWNPKMKEFIWTERDGVHIFDLAKTAKQIEAACKFLYQQAAEGKVIVIVGTKRQAKDIVREVAAAADLPFITERWLGGTLTNWQQVYTRIKKLNDWKDKREKGGFAKYTKRERLLIDREILRLERFFGGLSKLTREPDVLFVIDTHKERTAVREAKAKGLAVVGITDTNADPRLIDLPIPANDDALRSIKLIVELVGKAIAEGKKRAKA</sequence>
<evidence type="ECO:0000313" key="7">
    <source>
        <dbReference type="EMBL" id="OGD79371.1"/>
    </source>
</evidence>
<dbReference type="Pfam" id="PF00318">
    <property type="entry name" value="Ribosomal_S2"/>
    <property type="match status" value="1"/>
</dbReference>
<dbReference type="InterPro" id="IPR023591">
    <property type="entry name" value="Ribosomal_uS2_flav_dom_sf"/>
</dbReference>
<dbReference type="InterPro" id="IPR018130">
    <property type="entry name" value="Ribosomal_uS2_CS"/>
</dbReference>
<dbReference type="PRINTS" id="PR00395">
    <property type="entry name" value="RIBOSOMALS2"/>
</dbReference>
<organism evidence="7 8">
    <name type="scientific">Candidatus Collierbacteria bacterium RIFOXYB1_FULL_49_13</name>
    <dbReference type="NCBI Taxonomy" id="1817728"/>
    <lineage>
        <taxon>Bacteria</taxon>
        <taxon>Candidatus Collieribacteriota</taxon>
    </lineage>
</organism>
<dbReference type="SUPFAM" id="SSF52313">
    <property type="entry name" value="Ribosomal protein S2"/>
    <property type="match status" value="1"/>
</dbReference>
<dbReference type="PANTHER" id="PTHR12534:SF0">
    <property type="entry name" value="SMALL RIBOSOMAL SUBUNIT PROTEIN US2M"/>
    <property type="match status" value="1"/>
</dbReference>